<organism evidence="6 7">
    <name type="scientific">Marinobacter xiaoshiensis</name>
    <dbReference type="NCBI Taxonomy" id="3073652"/>
    <lineage>
        <taxon>Bacteria</taxon>
        <taxon>Pseudomonadati</taxon>
        <taxon>Pseudomonadota</taxon>
        <taxon>Gammaproteobacteria</taxon>
        <taxon>Pseudomonadales</taxon>
        <taxon>Marinobacteraceae</taxon>
        <taxon>Marinobacter</taxon>
    </lineage>
</organism>
<keyword evidence="1" id="KW-0805">Transcription regulation</keyword>
<protein>
    <submittedName>
        <fullName evidence="6">Helix-turn-helix domain-containing protein</fullName>
    </submittedName>
</protein>
<evidence type="ECO:0000313" key="7">
    <source>
        <dbReference type="Proteomes" id="UP001267407"/>
    </source>
</evidence>
<gene>
    <name evidence="6" type="ORF">RKA07_09485</name>
</gene>
<dbReference type="EMBL" id="JAVMBO010000013">
    <property type="protein sequence ID" value="MDS1310317.1"/>
    <property type="molecule type" value="Genomic_DNA"/>
</dbReference>
<comment type="function">
    <text evidence="4">Regulatory protein of the TOL plasmid xyl operons. XylS activates the xylXYZLTEGFJQKIH operon required for the degradation of toluene, m-xylene and p-xylene.</text>
</comment>
<dbReference type="SMART" id="SM00342">
    <property type="entry name" value="HTH_ARAC"/>
    <property type="match status" value="1"/>
</dbReference>
<dbReference type="PANTHER" id="PTHR46796">
    <property type="entry name" value="HTH-TYPE TRANSCRIPTIONAL ACTIVATOR RHAS-RELATED"/>
    <property type="match status" value="1"/>
</dbReference>
<proteinExistence type="predicted"/>
<dbReference type="Pfam" id="PF12833">
    <property type="entry name" value="HTH_18"/>
    <property type="match status" value="1"/>
</dbReference>
<evidence type="ECO:0000256" key="3">
    <source>
        <dbReference type="ARBA" id="ARBA00023163"/>
    </source>
</evidence>
<sequence length="132" mass="14837">MASINKTIESKGSTHHNRLDEALAYIAQHMKERIQLGQLSEASGVSKRTIGYLFLHTYGITPMAFVKRERLRKASRLLHHADPTTTTVASIARECSFAHMGQFSLDYKRLLGESPSDSLHLHPQADRIPGRQ</sequence>
<comment type="caution">
    <text evidence="6">The sequence shown here is derived from an EMBL/GenBank/DDBJ whole genome shotgun (WGS) entry which is preliminary data.</text>
</comment>
<name>A0ABU2HH03_9GAMM</name>
<dbReference type="RefSeq" id="WP_200371434.1">
    <property type="nucleotide sequence ID" value="NZ_JAVMBO010000013.1"/>
</dbReference>
<dbReference type="SUPFAM" id="SSF46689">
    <property type="entry name" value="Homeodomain-like"/>
    <property type="match status" value="1"/>
</dbReference>
<dbReference type="InterPro" id="IPR018060">
    <property type="entry name" value="HTH_AraC"/>
</dbReference>
<dbReference type="Proteomes" id="UP001267407">
    <property type="component" value="Unassembled WGS sequence"/>
</dbReference>
<accession>A0ABU2HH03</accession>
<evidence type="ECO:0000259" key="5">
    <source>
        <dbReference type="PROSITE" id="PS01124"/>
    </source>
</evidence>
<dbReference type="InterPro" id="IPR009057">
    <property type="entry name" value="Homeodomain-like_sf"/>
</dbReference>
<evidence type="ECO:0000256" key="2">
    <source>
        <dbReference type="ARBA" id="ARBA00023125"/>
    </source>
</evidence>
<keyword evidence="7" id="KW-1185">Reference proteome</keyword>
<evidence type="ECO:0000313" key="6">
    <source>
        <dbReference type="EMBL" id="MDS1310317.1"/>
    </source>
</evidence>
<feature type="domain" description="HTH araC/xylS-type" evidence="5">
    <location>
        <begin position="20"/>
        <end position="121"/>
    </location>
</feature>
<evidence type="ECO:0000256" key="1">
    <source>
        <dbReference type="ARBA" id="ARBA00023015"/>
    </source>
</evidence>
<evidence type="ECO:0000256" key="4">
    <source>
        <dbReference type="ARBA" id="ARBA00037345"/>
    </source>
</evidence>
<keyword evidence="3" id="KW-0804">Transcription</keyword>
<dbReference type="Gene3D" id="1.10.10.60">
    <property type="entry name" value="Homeodomain-like"/>
    <property type="match status" value="1"/>
</dbReference>
<keyword evidence="2" id="KW-0238">DNA-binding</keyword>
<dbReference type="PROSITE" id="PS01124">
    <property type="entry name" value="HTH_ARAC_FAMILY_2"/>
    <property type="match status" value="1"/>
</dbReference>
<dbReference type="InterPro" id="IPR050204">
    <property type="entry name" value="AraC_XylS_family_regulators"/>
</dbReference>
<reference evidence="6" key="1">
    <citation type="submission" date="2023-09" db="EMBL/GenBank/DDBJ databases">
        <title>Marinobacter sediminicola sp. nov. and Marinobacter maritimum sp. nov., isolated from marine sediment.</title>
        <authorList>
            <person name="An J."/>
        </authorList>
    </citation>
    <scope>NUCLEOTIDE SEQUENCE</scope>
    <source>
        <strain evidence="6">F60267</strain>
    </source>
</reference>